<keyword evidence="2" id="KW-1185">Reference proteome</keyword>
<gene>
    <name evidence="1" type="ORF">EVAR_22749_1</name>
</gene>
<name>A0A4C1UTL6_EUMVA</name>
<comment type="caution">
    <text evidence="1">The sequence shown here is derived from an EMBL/GenBank/DDBJ whole genome shotgun (WGS) entry which is preliminary data.</text>
</comment>
<evidence type="ECO:0000313" key="2">
    <source>
        <dbReference type="Proteomes" id="UP000299102"/>
    </source>
</evidence>
<dbReference type="AlphaFoldDB" id="A0A4C1UTL6"/>
<reference evidence="1 2" key="1">
    <citation type="journal article" date="2019" name="Commun. Biol.">
        <title>The bagworm genome reveals a unique fibroin gene that provides high tensile strength.</title>
        <authorList>
            <person name="Kono N."/>
            <person name="Nakamura H."/>
            <person name="Ohtoshi R."/>
            <person name="Tomita M."/>
            <person name="Numata K."/>
            <person name="Arakawa K."/>
        </authorList>
    </citation>
    <scope>NUCLEOTIDE SEQUENCE [LARGE SCALE GENOMIC DNA]</scope>
</reference>
<accession>A0A4C1UTL6</accession>
<protein>
    <submittedName>
        <fullName evidence="1">Uncharacterized protein</fullName>
    </submittedName>
</protein>
<evidence type="ECO:0000313" key="1">
    <source>
        <dbReference type="EMBL" id="GBP29377.1"/>
    </source>
</evidence>
<organism evidence="1 2">
    <name type="scientific">Eumeta variegata</name>
    <name type="common">Bagworm moth</name>
    <name type="synonym">Eumeta japonica</name>
    <dbReference type="NCBI Taxonomy" id="151549"/>
    <lineage>
        <taxon>Eukaryota</taxon>
        <taxon>Metazoa</taxon>
        <taxon>Ecdysozoa</taxon>
        <taxon>Arthropoda</taxon>
        <taxon>Hexapoda</taxon>
        <taxon>Insecta</taxon>
        <taxon>Pterygota</taxon>
        <taxon>Neoptera</taxon>
        <taxon>Endopterygota</taxon>
        <taxon>Lepidoptera</taxon>
        <taxon>Glossata</taxon>
        <taxon>Ditrysia</taxon>
        <taxon>Tineoidea</taxon>
        <taxon>Psychidae</taxon>
        <taxon>Oiketicinae</taxon>
        <taxon>Eumeta</taxon>
    </lineage>
</organism>
<dbReference type="EMBL" id="BGZK01000219">
    <property type="protein sequence ID" value="GBP29377.1"/>
    <property type="molecule type" value="Genomic_DNA"/>
</dbReference>
<dbReference type="OrthoDB" id="6625421at2759"/>
<proteinExistence type="predicted"/>
<dbReference type="Proteomes" id="UP000299102">
    <property type="component" value="Unassembled WGS sequence"/>
</dbReference>
<sequence length="144" mass="16685">MDSHNFREVTSALPASWEGIRHLMEIGLDQWRGNLEEDVVTRVEPSILRWFGHLERMNENRLTKQIYRANACDGEVGEGRPRKSYADHIGGIFKKGQILSTRNRRACMKRVMDVSETLQRCNHIDVSRIAYSFDSVWALESSTF</sequence>